<evidence type="ECO:0000313" key="3">
    <source>
        <dbReference type="Proteomes" id="UP001139971"/>
    </source>
</evidence>
<dbReference type="NCBIfam" id="TIGR02608">
    <property type="entry name" value="delta_60_rpt"/>
    <property type="match status" value="6"/>
</dbReference>
<accession>A0A9X3YHT3</accession>
<gene>
    <name evidence="2" type="ORF">OD750_008295</name>
</gene>
<dbReference type="AlphaFoldDB" id="A0A9X3YHT3"/>
<evidence type="ECO:0008006" key="4">
    <source>
        <dbReference type="Google" id="ProtNLM"/>
    </source>
</evidence>
<dbReference type="SUPFAM" id="SSF69322">
    <property type="entry name" value="Tricorn protease domain 2"/>
    <property type="match status" value="1"/>
</dbReference>
<dbReference type="EMBL" id="JAOVZO020000011">
    <property type="protein sequence ID" value="MDC8012546.1"/>
    <property type="molecule type" value="Genomic_DNA"/>
</dbReference>
<sequence length="490" mass="50498">MNPLARNALAAMFGIAATSAAVAAEGYPDIAFGTNGARIVDFQQAFVDDNLYETAVMPDGRIVAAGIAGVTPFDVTPSQNRLAVARLLADGTPDPGFGDGFGRLVVPGTVQHDGGSFHPYALALQTDGKIVVAGTYLGPDSNANDFLVVRVRADGSGLDPTFATNGVRVIPFDLGGGNIDVATRVAVQPDGRIVVLGSVRTGAVASDMALVRLMPDGAFDVSFDGDGRRLVTFGLTGSDGSSYDNAGALALQPDGKIIVAGEASSANGYDTVVARLMPNGALDATFGNYLTGRTRLTYLAGRMSGARDVAISELALDPNHTSRRIVVAGHSQTSTVDAFALAVLKDDGTLDAGFSGDGKLLIPFDGPSESASIATSVAIQAGWRRVGSLLVQYRQIVAGGYVASASGGSHFEIALARANFDGSLDAAFGNGGKSRFTSNHFSLFGPPASCFGQSIAKQGAQLIVGASCRSRPGNVWGPQKFAWMRAVLDE</sequence>
<keyword evidence="3" id="KW-1185">Reference proteome</keyword>
<dbReference type="Gene3D" id="2.80.10.50">
    <property type="match status" value="2"/>
</dbReference>
<name>A0A9X3YHT3_9GAMM</name>
<evidence type="ECO:0000256" key="1">
    <source>
        <dbReference type="SAM" id="SignalP"/>
    </source>
</evidence>
<keyword evidence="1" id="KW-0732">Signal</keyword>
<feature type="signal peptide" evidence="1">
    <location>
        <begin position="1"/>
        <end position="23"/>
    </location>
</feature>
<dbReference type="InterPro" id="IPR013431">
    <property type="entry name" value="Delta_60_rpt"/>
</dbReference>
<feature type="chain" id="PRO_5040717754" description="Delta-60 repeat protein" evidence="1">
    <location>
        <begin position="24"/>
        <end position="490"/>
    </location>
</feature>
<organism evidence="2 3">
    <name type="scientific">Tahibacter soli</name>
    <dbReference type="NCBI Taxonomy" id="2983605"/>
    <lineage>
        <taxon>Bacteria</taxon>
        <taxon>Pseudomonadati</taxon>
        <taxon>Pseudomonadota</taxon>
        <taxon>Gammaproteobacteria</taxon>
        <taxon>Lysobacterales</taxon>
        <taxon>Rhodanobacteraceae</taxon>
        <taxon>Tahibacter</taxon>
    </lineage>
</organism>
<dbReference type="RefSeq" id="WP_263541119.1">
    <property type="nucleotide sequence ID" value="NZ_JAOVZO020000011.1"/>
</dbReference>
<reference evidence="2" key="1">
    <citation type="submission" date="2023-02" db="EMBL/GenBank/DDBJ databases">
        <title>Tahibacter soli sp. nov. isolated from soil.</title>
        <authorList>
            <person name="Baek J.H."/>
            <person name="Lee J.K."/>
            <person name="Choi D.G."/>
            <person name="Jeon C.O."/>
        </authorList>
    </citation>
    <scope>NUCLEOTIDE SEQUENCE</scope>
    <source>
        <strain evidence="2">BL</strain>
    </source>
</reference>
<dbReference type="Pfam" id="PF17164">
    <property type="entry name" value="DUF5122"/>
    <property type="match status" value="5"/>
</dbReference>
<dbReference type="Proteomes" id="UP001139971">
    <property type="component" value="Unassembled WGS sequence"/>
</dbReference>
<proteinExistence type="predicted"/>
<evidence type="ECO:0000313" key="2">
    <source>
        <dbReference type="EMBL" id="MDC8012546.1"/>
    </source>
</evidence>
<comment type="caution">
    <text evidence="2">The sequence shown here is derived from an EMBL/GenBank/DDBJ whole genome shotgun (WGS) entry which is preliminary data.</text>
</comment>
<protein>
    <recommendedName>
        <fullName evidence="4">Delta-60 repeat protein</fullName>
    </recommendedName>
</protein>